<feature type="non-terminal residue" evidence="1">
    <location>
        <position position="1"/>
    </location>
</feature>
<dbReference type="EMBL" id="CAJOBJ010187498">
    <property type="protein sequence ID" value="CAF4941335.1"/>
    <property type="molecule type" value="Genomic_DNA"/>
</dbReference>
<reference evidence="1" key="1">
    <citation type="submission" date="2021-02" db="EMBL/GenBank/DDBJ databases">
        <authorList>
            <person name="Nowell W R."/>
        </authorList>
    </citation>
    <scope>NUCLEOTIDE SEQUENCE</scope>
</reference>
<evidence type="ECO:0000313" key="3">
    <source>
        <dbReference type="Proteomes" id="UP000681967"/>
    </source>
</evidence>
<dbReference type="EMBL" id="CAJOBH010109716">
    <property type="protein sequence ID" value="CAF4655349.1"/>
    <property type="molecule type" value="Genomic_DNA"/>
</dbReference>
<dbReference type="AlphaFoldDB" id="A0A8S2ZRH1"/>
<organism evidence="1 3">
    <name type="scientific">Rotaria magnacalcarata</name>
    <dbReference type="NCBI Taxonomy" id="392030"/>
    <lineage>
        <taxon>Eukaryota</taxon>
        <taxon>Metazoa</taxon>
        <taxon>Spiralia</taxon>
        <taxon>Gnathifera</taxon>
        <taxon>Rotifera</taxon>
        <taxon>Eurotatoria</taxon>
        <taxon>Bdelloidea</taxon>
        <taxon>Philodinida</taxon>
        <taxon>Philodinidae</taxon>
        <taxon>Rotaria</taxon>
    </lineage>
</organism>
<sequence>RQILDGSHKFTDNSDKCRANNSLTNCYLLPAAVGSYVNQSNLATSATATLQHNVE</sequence>
<evidence type="ECO:0000313" key="2">
    <source>
        <dbReference type="EMBL" id="CAF4941335.1"/>
    </source>
</evidence>
<name>A0A8S2ZRH1_9BILA</name>
<gene>
    <name evidence="1" type="ORF">BYL167_LOCUS42354</name>
    <name evidence="2" type="ORF">GIL414_LOCUS53834</name>
</gene>
<protein>
    <submittedName>
        <fullName evidence="1">Uncharacterized protein</fullName>
    </submittedName>
</protein>
<accession>A0A8S2ZRH1</accession>
<dbReference type="Proteomes" id="UP000681720">
    <property type="component" value="Unassembled WGS sequence"/>
</dbReference>
<evidence type="ECO:0000313" key="1">
    <source>
        <dbReference type="EMBL" id="CAF4655349.1"/>
    </source>
</evidence>
<proteinExistence type="predicted"/>
<comment type="caution">
    <text evidence="1">The sequence shown here is derived from an EMBL/GenBank/DDBJ whole genome shotgun (WGS) entry which is preliminary data.</text>
</comment>
<dbReference type="Proteomes" id="UP000681967">
    <property type="component" value="Unassembled WGS sequence"/>
</dbReference>